<keyword evidence="6" id="KW-1185">Reference proteome</keyword>
<proteinExistence type="inferred from homology"/>
<evidence type="ECO:0000256" key="2">
    <source>
        <dbReference type="ARBA" id="ARBA00023002"/>
    </source>
</evidence>
<dbReference type="SUPFAM" id="SSF52283">
    <property type="entry name" value="Formate/glycerate dehydrogenase catalytic domain-like"/>
    <property type="match status" value="1"/>
</dbReference>
<accession>A0ABS1V306</accession>
<dbReference type="Pfam" id="PF02826">
    <property type="entry name" value="2-Hacid_dh_C"/>
    <property type="match status" value="1"/>
</dbReference>
<evidence type="ECO:0000259" key="4">
    <source>
        <dbReference type="Pfam" id="PF02826"/>
    </source>
</evidence>
<evidence type="ECO:0000313" key="5">
    <source>
        <dbReference type="EMBL" id="MBL6455511.1"/>
    </source>
</evidence>
<dbReference type="PANTHER" id="PTHR43333">
    <property type="entry name" value="2-HACID_DH_C DOMAIN-CONTAINING PROTEIN"/>
    <property type="match status" value="1"/>
</dbReference>
<name>A0ABS1V306_9PROT</name>
<dbReference type="InterPro" id="IPR029753">
    <property type="entry name" value="D-isomer_DH_CS"/>
</dbReference>
<dbReference type="SUPFAM" id="SSF51735">
    <property type="entry name" value="NAD(P)-binding Rossmann-fold domains"/>
    <property type="match status" value="1"/>
</dbReference>
<dbReference type="InterPro" id="IPR006140">
    <property type="entry name" value="D-isomer_DH_NAD-bd"/>
</dbReference>
<dbReference type="EMBL" id="JAEUXJ010000003">
    <property type="protein sequence ID" value="MBL6455511.1"/>
    <property type="molecule type" value="Genomic_DNA"/>
</dbReference>
<comment type="caution">
    <text evidence="5">The sequence shown here is derived from an EMBL/GenBank/DDBJ whole genome shotgun (WGS) entry which is preliminary data.</text>
</comment>
<protein>
    <submittedName>
        <fullName evidence="5">Glyoxylate/hydroxypyruvate reductase A</fullName>
    </submittedName>
</protein>
<sequence length="310" mass="33660">MAVLLSTKATTMEDWRDALLEVDPGLEIRLFPEAGDPAEIEAAVCWTAHDMAELRRYPNLRLIVSMGAGVDHLLRPPGPPPGVPVARLVDDRLTQGMTEWVLLNVLRFHRQDPEYRAQQTARIWHELPAPDTARRRIGILGLGALGGDAARALVALGFPVMGWSRRPKEVPGVESFHGEEGLAAMLRQSDILVCLLPLTPDTRGLLDAARLSLLPEGAFLLNSARGGHMVAADVLAALDSGRLAGAALDVFEPEPLPTDHPFWAHPKVVLTPHAASITIPRSAAPQVVDNIHRVRAGLAPRNQVDFRAGY</sequence>
<dbReference type="RefSeq" id="WP_202825245.1">
    <property type="nucleotide sequence ID" value="NZ_JAEUXJ010000003.1"/>
</dbReference>
<dbReference type="InterPro" id="IPR029752">
    <property type="entry name" value="D-isomer_DH_CS1"/>
</dbReference>
<organism evidence="5 6">
    <name type="scientific">Belnapia mucosa</name>
    <dbReference type="NCBI Taxonomy" id="2804532"/>
    <lineage>
        <taxon>Bacteria</taxon>
        <taxon>Pseudomonadati</taxon>
        <taxon>Pseudomonadota</taxon>
        <taxon>Alphaproteobacteria</taxon>
        <taxon>Acetobacterales</taxon>
        <taxon>Roseomonadaceae</taxon>
        <taxon>Belnapia</taxon>
    </lineage>
</organism>
<dbReference type="Gene3D" id="3.40.50.720">
    <property type="entry name" value="NAD(P)-binding Rossmann-like Domain"/>
    <property type="match status" value="2"/>
</dbReference>
<dbReference type="PROSITE" id="PS00065">
    <property type="entry name" value="D_2_HYDROXYACID_DH_1"/>
    <property type="match status" value="1"/>
</dbReference>
<evidence type="ECO:0000256" key="1">
    <source>
        <dbReference type="ARBA" id="ARBA00005854"/>
    </source>
</evidence>
<dbReference type="InterPro" id="IPR036291">
    <property type="entry name" value="NAD(P)-bd_dom_sf"/>
</dbReference>
<dbReference type="Proteomes" id="UP000606490">
    <property type="component" value="Unassembled WGS sequence"/>
</dbReference>
<feature type="domain" description="D-isomer specific 2-hydroxyacid dehydrogenase NAD-binding" evidence="4">
    <location>
        <begin position="105"/>
        <end position="275"/>
    </location>
</feature>
<keyword evidence="2" id="KW-0560">Oxidoreductase</keyword>
<gene>
    <name evidence="5" type="ORF">JMJ55_09270</name>
</gene>
<evidence type="ECO:0000256" key="3">
    <source>
        <dbReference type="ARBA" id="ARBA00023027"/>
    </source>
</evidence>
<keyword evidence="3" id="KW-0520">NAD</keyword>
<reference evidence="5 6" key="1">
    <citation type="submission" date="2021-01" db="EMBL/GenBank/DDBJ databases">
        <title>Belnapia mucosa sp. nov. and Belnapia arida sp. nov., isolated from the Tabernas Desert (Almeria, Spain).</title>
        <authorList>
            <person name="Molina-Menor E."/>
            <person name="Vidal-Verdu A."/>
            <person name="Calonge A."/>
            <person name="Satari L."/>
            <person name="Pereto Magraner J."/>
            <person name="Porcar Miralles M."/>
        </authorList>
    </citation>
    <scope>NUCLEOTIDE SEQUENCE [LARGE SCALE GENOMIC DNA]</scope>
    <source>
        <strain evidence="5 6">T6</strain>
    </source>
</reference>
<evidence type="ECO:0000313" key="6">
    <source>
        <dbReference type="Proteomes" id="UP000606490"/>
    </source>
</evidence>
<dbReference type="PANTHER" id="PTHR43333:SF1">
    <property type="entry name" value="D-ISOMER SPECIFIC 2-HYDROXYACID DEHYDROGENASE NAD-BINDING DOMAIN-CONTAINING PROTEIN"/>
    <property type="match status" value="1"/>
</dbReference>
<dbReference type="CDD" id="cd12164">
    <property type="entry name" value="GDH_like_2"/>
    <property type="match status" value="1"/>
</dbReference>
<dbReference type="PROSITE" id="PS00671">
    <property type="entry name" value="D_2_HYDROXYACID_DH_3"/>
    <property type="match status" value="1"/>
</dbReference>
<comment type="similarity">
    <text evidence="1">Belongs to the D-isomer specific 2-hydroxyacid dehydrogenase family.</text>
</comment>